<keyword evidence="3" id="KW-0539">Nucleus</keyword>
<organism evidence="8 9">
    <name type="scientific">Exocentrus adspersus</name>
    <dbReference type="NCBI Taxonomy" id="1586481"/>
    <lineage>
        <taxon>Eukaryota</taxon>
        <taxon>Metazoa</taxon>
        <taxon>Ecdysozoa</taxon>
        <taxon>Arthropoda</taxon>
        <taxon>Hexapoda</taxon>
        <taxon>Insecta</taxon>
        <taxon>Pterygota</taxon>
        <taxon>Neoptera</taxon>
        <taxon>Endopterygota</taxon>
        <taxon>Coleoptera</taxon>
        <taxon>Polyphaga</taxon>
        <taxon>Cucujiformia</taxon>
        <taxon>Chrysomeloidea</taxon>
        <taxon>Cerambycidae</taxon>
        <taxon>Lamiinae</taxon>
        <taxon>Acanthocinini</taxon>
        <taxon>Exocentrus</taxon>
    </lineage>
</organism>
<dbReference type="AlphaFoldDB" id="A0AAV8WER0"/>
<proteinExistence type="predicted"/>
<evidence type="ECO:0000259" key="5">
    <source>
        <dbReference type="Pfam" id="PF06978"/>
    </source>
</evidence>
<dbReference type="Pfam" id="PF08170">
    <property type="entry name" value="POPLD"/>
    <property type="match status" value="1"/>
</dbReference>
<dbReference type="Pfam" id="PF22770">
    <property type="entry name" value="POP1_C"/>
    <property type="match status" value="1"/>
</dbReference>
<dbReference type="PANTHER" id="PTHR22731:SF3">
    <property type="entry name" value="RIBONUCLEASES P_MRP PROTEIN SUBUNIT POP1"/>
    <property type="match status" value="1"/>
</dbReference>
<evidence type="ECO:0000259" key="6">
    <source>
        <dbReference type="Pfam" id="PF08170"/>
    </source>
</evidence>
<dbReference type="GO" id="GO:0005655">
    <property type="term" value="C:nucleolar ribonuclease P complex"/>
    <property type="evidence" value="ECO:0007669"/>
    <property type="project" value="InterPro"/>
</dbReference>
<keyword evidence="9" id="KW-1185">Reference proteome</keyword>
<evidence type="ECO:0000256" key="3">
    <source>
        <dbReference type="ARBA" id="ARBA00023242"/>
    </source>
</evidence>
<dbReference type="GO" id="GO:0001682">
    <property type="term" value="P:tRNA 5'-leader removal"/>
    <property type="evidence" value="ECO:0007669"/>
    <property type="project" value="InterPro"/>
</dbReference>
<keyword evidence="4" id="KW-0175">Coiled coil</keyword>
<dbReference type="SUPFAM" id="SSF103025">
    <property type="entry name" value="Folate-binding domain"/>
    <property type="match status" value="1"/>
</dbReference>
<comment type="subcellular location">
    <subcellularLocation>
        <location evidence="1">Nucleus</location>
    </subcellularLocation>
</comment>
<comment type="caution">
    <text evidence="8">The sequence shown here is derived from an EMBL/GenBank/DDBJ whole genome shotgun (WGS) entry which is preliminary data.</text>
</comment>
<evidence type="ECO:0000313" key="9">
    <source>
        <dbReference type="Proteomes" id="UP001159042"/>
    </source>
</evidence>
<keyword evidence="2" id="KW-0819">tRNA processing</keyword>
<feature type="domain" description="POPLD" evidence="6">
    <location>
        <begin position="455"/>
        <end position="544"/>
    </location>
</feature>
<gene>
    <name evidence="8" type="ORF">NQ315_000709</name>
</gene>
<feature type="domain" description="POP1 C-terminal" evidence="7">
    <location>
        <begin position="599"/>
        <end position="762"/>
    </location>
</feature>
<evidence type="ECO:0000256" key="2">
    <source>
        <dbReference type="ARBA" id="ARBA00022694"/>
    </source>
</evidence>
<name>A0AAV8WER0_9CUCU</name>
<protein>
    <submittedName>
        <fullName evidence="8">Uncharacterized protein</fullName>
    </submittedName>
</protein>
<feature type="coiled-coil region" evidence="4">
    <location>
        <begin position="637"/>
        <end position="668"/>
    </location>
</feature>
<evidence type="ECO:0000256" key="4">
    <source>
        <dbReference type="SAM" id="Coils"/>
    </source>
</evidence>
<feature type="domain" description="Pop1 N-terminal" evidence="5">
    <location>
        <begin position="99"/>
        <end position="171"/>
    </location>
</feature>
<dbReference type="Pfam" id="PF06978">
    <property type="entry name" value="POP1_N"/>
    <property type="match status" value="1"/>
</dbReference>
<evidence type="ECO:0000259" key="7">
    <source>
        <dbReference type="Pfam" id="PF22770"/>
    </source>
</evidence>
<reference evidence="8 9" key="1">
    <citation type="journal article" date="2023" name="Insect Mol. Biol.">
        <title>Genome sequencing provides insights into the evolution of gene families encoding plant cell wall-degrading enzymes in longhorned beetles.</title>
        <authorList>
            <person name="Shin N.R."/>
            <person name="Okamura Y."/>
            <person name="Kirsch R."/>
            <person name="Pauchet Y."/>
        </authorList>
    </citation>
    <scope>NUCLEOTIDE SEQUENCE [LARGE SCALE GENOMIC DNA]</scope>
    <source>
        <strain evidence="8">EAD_L_NR</strain>
    </source>
</reference>
<dbReference type="InterPro" id="IPR009723">
    <property type="entry name" value="Pop1_N"/>
</dbReference>
<dbReference type="PANTHER" id="PTHR22731">
    <property type="entry name" value="RIBONUCLEASES P/MRP PROTEIN SUBUNIT POP1"/>
    <property type="match status" value="1"/>
</dbReference>
<dbReference type="GO" id="GO:0000172">
    <property type="term" value="C:ribonuclease MRP complex"/>
    <property type="evidence" value="ECO:0007669"/>
    <property type="project" value="InterPro"/>
</dbReference>
<accession>A0AAV8WER0</accession>
<evidence type="ECO:0000256" key="1">
    <source>
        <dbReference type="ARBA" id="ARBA00004123"/>
    </source>
</evidence>
<dbReference type="EMBL" id="JANEYG010000002">
    <property type="protein sequence ID" value="KAJ8924560.1"/>
    <property type="molecule type" value="Genomic_DNA"/>
</dbReference>
<sequence>MSDTKLGDDEEKQLPPVLVVSRFTAARGKEIQIMKGALSNSSGTKLAFQRLPRHMRRRAMSHNAKRLPRRLREIHLNQMKKSGLLAQQKRPSRKHKRKPSNIMKDYMRRQLRCKWLDTHLWHARRFHMVEKWGYKLPFSPCDKSFRACYRATVSHCLLQDISYYSCIEITGDCDKIVSGFKKISDPHLGLTIGAKAYLKGSREGNITIFKIVASRKAIGKIYFNWKPTPVHGKHVLWIWIHAAYYAEALDTIVSCFNLEINHMDVDSSNDTKSYTNFENIELRELSLCRFRLTGSLSNAVLQNCFHLSENNKIILEPTNDVDSDNYEQLKRRNKYWSEIKNISSTSELHPHMVLSLIIEDPRLHLPRKRTKSVQKVTASSHVDTLPENLAEGPIWDGSVRKIVKDTKPSNAVLTELRKKLLVPGSELEEKGMPVPVMLIQRPGSKHQTNIGYGTGWDIIIPSGWAQPVWISLIMWGARPGGLKQTNMIAFETNQPNFLYPDTSAGATEETAISNQYRERYFRLPPNKRTNYTKFKITSPFAWNWNFLLAEWNEHGNPVEDFFCFKRSEAIKTHTKIDVPKDLLSSKSTNVDGIDCVDNCLVPVSIKLSQKGLSNKFAIICLPQEGDLKKEPSEENCLDKNEKLRKELRRNHKTLLKRLRRRRIRAKRKGKTIPIDGTILSNYRSKMRELWLPQTTAIRHSCSREVIGFVRDGDFSFLLGQCKAIGYVAMNALSSLLQFKSRGKVLVRNGNSKQYRLGTLEIVM</sequence>
<dbReference type="InterPro" id="IPR012590">
    <property type="entry name" value="POPLD_dom"/>
</dbReference>
<dbReference type="Proteomes" id="UP001159042">
    <property type="component" value="Unassembled WGS sequence"/>
</dbReference>
<dbReference type="InterPro" id="IPR039182">
    <property type="entry name" value="Pop1"/>
</dbReference>
<evidence type="ECO:0000313" key="8">
    <source>
        <dbReference type="EMBL" id="KAJ8924560.1"/>
    </source>
</evidence>
<dbReference type="InterPro" id="IPR055079">
    <property type="entry name" value="POP1_C"/>
</dbReference>